<evidence type="ECO:0000313" key="2">
    <source>
        <dbReference type="Proteomes" id="UP001189429"/>
    </source>
</evidence>
<comment type="caution">
    <text evidence="1">The sequence shown here is derived from an EMBL/GenBank/DDBJ whole genome shotgun (WGS) entry which is preliminary data.</text>
</comment>
<name>A0ABN9TH99_9DINO</name>
<protein>
    <recommendedName>
        <fullName evidence="3">CASP-like protein</fullName>
    </recommendedName>
</protein>
<gene>
    <name evidence="1" type="ORF">PCOR1329_LOCUS39089</name>
</gene>
<reference evidence="1" key="1">
    <citation type="submission" date="2023-10" db="EMBL/GenBank/DDBJ databases">
        <authorList>
            <person name="Chen Y."/>
            <person name="Shah S."/>
            <person name="Dougan E. K."/>
            <person name="Thang M."/>
            <person name="Chan C."/>
        </authorList>
    </citation>
    <scope>NUCLEOTIDE SEQUENCE [LARGE SCALE GENOMIC DNA]</scope>
</reference>
<evidence type="ECO:0008006" key="3">
    <source>
        <dbReference type="Google" id="ProtNLM"/>
    </source>
</evidence>
<evidence type="ECO:0000313" key="1">
    <source>
        <dbReference type="EMBL" id="CAK0845240.1"/>
    </source>
</evidence>
<keyword evidence="2" id="KW-1185">Reference proteome</keyword>
<dbReference type="EMBL" id="CAUYUJ010014724">
    <property type="protein sequence ID" value="CAK0845240.1"/>
    <property type="molecule type" value="Genomic_DNA"/>
</dbReference>
<accession>A0ABN9TH99</accession>
<organism evidence="1 2">
    <name type="scientific">Prorocentrum cordatum</name>
    <dbReference type="NCBI Taxonomy" id="2364126"/>
    <lineage>
        <taxon>Eukaryota</taxon>
        <taxon>Sar</taxon>
        <taxon>Alveolata</taxon>
        <taxon>Dinophyceae</taxon>
        <taxon>Prorocentrales</taxon>
        <taxon>Prorocentraceae</taxon>
        <taxon>Prorocentrum</taxon>
    </lineage>
</organism>
<sequence>MAPHPPGLCPIMIGDPALLFGGWGHRLARLSLRFPSGRTELAFVEARAGKALRACALAAAVLALLAAIAVYQDDGRSCEEGVDPAAWTVYWMKIASILDI</sequence>
<proteinExistence type="predicted"/>
<dbReference type="Proteomes" id="UP001189429">
    <property type="component" value="Unassembled WGS sequence"/>
</dbReference>